<dbReference type="EMBL" id="Z19597">
    <property type="protein sequence ID" value="CAA79654.1"/>
    <property type="molecule type" value="Genomic_DNA"/>
</dbReference>
<organism evidence="1">
    <name type="scientific">Chlamydomonas reinhardtii</name>
    <name type="common">Chlamydomonas smithii</name>
    <dbReference type="NCBI Taxonomy" id="3055"/>
    <lineage>
        <taxon>Eukaryota</taxon>
        <taxon>Viridiplantae</taxon>
        <taxon>Chlorophyta</taxon>
        <taxon>core chlorophytes</taxon>
        <taxon>Chlorophyceae</taxon>
        <taxon>CS clade</taxon>
        <taxon>Chlamydomonadales</taxon>
        <taxon>Chlamydomonadaceae</taxon>
        <taxon>Chlamydomonas</taxon>
    </lineage>
</organism>
<dbReference type="PIR" id="S33722">
    <property type="entry name" value="S33722"/>
</dbReference>
<proteinExistence type="predicted"/>
<name>Q06748_CHLRE</name>
<dbReference type="AlphaFoldDB" id="Q06748"/>
<sequence>MFYLEQSEYDSFRKIKISNLEAKTYFDDKLEEYYKLLAVLFPNIANKKKK</sequence>
<reference evidence="1" key="1">
    <citation type="journal article" date="1993" name="Nucleic Acids Res.">
        <title>Nucleotide sequence and secondary structure of the chloroplast group I intron Cr.psbA-2: novel features of this self-splicing ribozyme.</title>
        <authorList>
            <person name="Bao Y."/>
            <person name="Herrin D.L."/>
        </authorList>
    </citation>
    <scope>NUCLEOTIDE SEQUENCE</scope>
    <source>
        <strain evidence="1">Cw 15</strain>
    </source>
</reference>
<accession>Q06748</accession>
<evidence type="ECO:0000313" key="1">
    <source>
        <dbReference type="EMBL" id="CAA79654.1"/>
    </source>
</evidence>
<protein>
    <submittedName>
        <fullName evidence="1">Uncharacterized protein</fullName>
    </submittedName>
</protein>